<evidence type="ECO:0000313" key="2">
    <source>
        <dbReference type="Proteomes" id="UP000262325"/>
    </source>
</evidence>
<dbReference type="AlphaFoldDB" id="A0A3D5Q9Z8"/>
<proteinExistence type="predicted"/>
<dbReference type="SUPFAM" id="SSF53686">
    <property type="entry name" value="Tryptophan synthase beta subunit-like PLP-dependent enzymes"/>
    <property type="match status" value="1"/>
</dbReference>
<reference evidence="1 2" key="1">
    <citation type="journal article" date="2018" name="Nat. Biotechnol.">
        <title>A standardized bacterial taxonomy based on genome phylogeny substantially revises the tree of life.</title>
        <authorList>
            <person name="Parks D.H."/>
            <person name="Chuvochina M."/>
            <person name="Waite D.W."/>
            <person name="Rinke C."/>
            <person name="Skarshewski A."/>
            <person name="Chaumeil P.A."/>
            <person name="Hugenholtz P."/>
        </authorList>
    </citation>
    <scope>NUCLEOTIDE SEQUENCE [LARGE SCALE GENOMIC DNA]</scope>
    <source>
        <strain evidence="1">UBA8672</strain>
    </source>
</reference>
<feature type="non-terminal residue" evidence="1">
    <location>
        <position position="40"/>
    </location>
</feature>
<dbReference type="InterPro" id="IPR036052">
    <property type="entry name" value="TrpB-like_PALP_sf"/>
</dbReference>
<dbReference type="Proteomes" id="UP000262325">
    <property type="component" value="Unassembled WGS sequence"/>
</dbReference>
<gene>
    <name evidence="1" type="ORF">DHM44_00330</name>
</gene>
<protein>
    <submittedName>
        <fullName evidence="1">Cysteine synthase A</fullName>
    </submittedName>
</protein>
<evidence type="ECO:0000313" key="1">
    <source>
        <dbReference type="EMBL" id="HCW92109.1"/>
    </source>
</evidence>
<organism evidence="1 2">
    <name type="scientific">Flexistipes sinusarabici</name>
    <dbReference type="NCBI Taxonomy" id="2352"/>
    <lineage>
        <taxon>Bacteria</taxon>
        <taxon>Pseudomonadati</taxon>
        <taxon>Deferribacterota</taxon>
        <taxon>Deferribacteres</taxon>
        <taxon>Deferribacterales</taxon>
        <taxon>Flexistipitaceae</taxon>
        <taxon>Flexistipes</taxon>
    </lineage>
</organism>
<feature type="non-terminal residue" evidence="1">
    <location>
        <position position="1"/>
    </location>
</feature>
<comment type="caution">
    <text evidence="1">The sequence shown here is derived from an EMBL/GenBank/DDBJ whole genome shotgun (WGS) entry which is preliminary data.</text>
</comment>
<dbReference type="EMBL" id="DPPF01000007">
    <property type="protein sequence ID" value="HCW92109.1"/>
    <property type="molecule type" value="Genomic_DNA"/>
</dbReference>
<dbReference type="Gene3D" id="3.40.50.1100">
    <property type="match status" value="1"/>
</dbReference>
<accession>A0A3D5Q9Z8</accession>
<name>A0A3D5Q9Z8_FLESI</name>
<sequence length="40" mass="4512">EEAIDFSREMFKREGIISGISSGANFAAAYRLAKLDEFRD</sequence>